<dbReference type="Proteomes" id="UP000038010">
    <property type="component" value="Unassembled WGS sequence"/>
</dbReference>
<keyword evidence="6 8" id="KW-0472">Membrane</keyword>
<dbReference type="OrthoDB" id="759142at2759"/>
<evidence type="ECO:0000256" key="3">
    <source>
        <dbReference type="ARBA" id="ARBA00022692"/>
    </source>
</evidence>
<proteinExistence type="inferred from homology"/>
<keyword evidence="4 9" id="KW-0732">Signal</keyword>
<feature type="domain" description="GOLD" evidence="10">
    <location>
        <begin position="41"/>
        <end position="131"/>
    </location>
</feature>
<accession>A0A0N1P2T2</accession>
<dbReference type="SMART" id="SM01190">
    <property type="entry name" value="EMP24_GP25L"/>
    <property type="match status" value="1"/>
</dbReference>
<dbReference type="InterPro" id="IPR009038">
    <property type="entry name" value="GOLD_dom"/>
</dbReference>
<dbReference type="STRING" id="1664694.A0A0N1P2T2"/>
<dbReference type="GO" id="GO:0016020">
    <property type="term" value="C:membrane"/>
    <property type="evidence" value="ECO:0007669"/>
    <property type="project" value="UniProtKB-SubCell"/>
</dbReference>
<name>A0A0N1P2T2_9EURO</name>
<keyword evidence="5 8" id="KW-1133">Transmembrane helix</keyword>
<evidence type="ECO:0000256" key="7">
    <source>
        <dbReference type="RuleBase" id="RU003827"/>
    </source>
</evidence>
<comment type="caution">
    <text evidence="11">The sequence shown here is derived from an EMBL/GenBank/DDBJ whole genome shotgun (WGS) entry which is preliminary data.</text>
</comment>
<organism evidence="11 12">
    <name type="scientific">Cyphellophora attinorum</name>
    <dbReference type="NCBI Taxonomy" id="1664694"/>
    <lineage>
        <taxon>Eukaryota</taxon>
        <taxon>Fungi</taxon>
        <taxon>Dikarya</taxon>
        <taxon>Ascomycota</taxon>
        <taxon>Pezizomycotina</taxon>
        <taxon>Eurotiomycetes</taxon>
        <taxon>Chaetothyriomycetidae</taxon>
        <taxon>Chaetothyriales</taxon>
        <taxon>Cyphellophoraceae</taxon>
        <taxon>Cyphellophora</taxon>
    </lineage>
</organism>
<dbReference type="GeneID" id="28741057"/>
<gene>
    <name evidence="11" type="ORF">AB675_8708</name>
</gene>
<evidence type="ECO:0000259" key="10">
    <source>
        <dbReference type="PROSITE" id="PS50866"/>
    </source>
</evidence>
<evidence type="ECO:0000256" key="8">
    <source>
        <dbReference type="SAM" id="Phobius"/>
    </source>
</evidence>
<dbReference type="Pfam" id="PF01105">
    <property type="entry name" value="EMP24_GP25L"/>
    <property type="match status" value="1"/>
</dbReference>
<feature type="transmembrane region" description="Helical" evidence="8">
    <location>
        <begin position="191"/>
        <end position="211"/>
    </location>
</feature>
<comment type="similarity">
    <text evidence="2 7">Belongs to the EMP24/GP25L family.</text>
</comment>
<evidence type="ECO:0000256" key="1">
    <source>
        <dbReference type="ARBA" id="ARBA00004479"/>
    </source>
</evidence>
<evidence type="ECO:0000256" key="6">
    <source>
        <dbReference type="ARBA" id="ARBA00023136"/>
    </source>
</evidence>
<evidence type="ECO:0000313" key="11">
    <source>
        <dbReference type="EMBL" id="KPI44365.1"/>
    </source>
</evidence>
<dbReference type="PANTHER" id="PTHR22811">
    <property type="entry name" value="TRANSMEMBRANE EMP24 DOMAIN-CONTAINING PROTEIN"/>
    <property type="match status" value="1"/>
</dbReference>
<evidence type="ECO:0000256" key="2">
    <source>
        <dbReference type="ARBA" id="ARBA00007104"/>
    </source>
</evidence>
<keyword evidence="12" id="KW-1185">Reference proteome</keyword>
<evidence type="ECO:0000256" key="5">
    <source>
        <dbReference type="ARBA" id="ARBA00022989"/>
    </source>
</evidence>
<protein>
    <submittedName>
        <fullName evidence="11">Endoplasmic reticulum vesicle protein 25</fullName>
    </submittedName>
</protein>
<evidence type="ECO:0000256" key="9">
    <source>
        <dbReference type="SAM" id="SignalP"/>
    </source>
</evidence>
<sequence>MTPPARQPFLVFTVLLTLLSTFATALKFDLLAHPGHSTKNERCVRNFVNRDTLVVVTATVGGSKGDGMVVNMHIKDAVGNDYGRPKDVVGESRTVFTSLADTAFDVCFENTLSGRVSQNDPSRSIELDIDIGADARDWAGLQAAEKLKPVDTELRRIEASVNEIVQEMEYLRMREQKLRDTNESTNERVKWFSLGTMGVLVSLGGWQVVYLRAYFRSKHLI</sequence>
<dbReference type="AlphaFoldDB" id="A0A0N1P2T2"/>
<feature type="signal peptide" evidence="9">
    <location>
        <begin position="1"/>
        <end position="25"/>
    </location>
</feature>
<feature type="chain" id="PRO_5005879531" evidence="9">
    <location>
        <begin position="26"/>
        <end position="221"/>
    </location>
</feature>
<reference evidence="11 12" key="1">
    <citation type="submission" date="2015-06" db="EMBL/GenBank/DDBJ databases">
        <title>Draft genome of the ant-associated black yeast Phialophora attae CBS 131958.</title>
        <authorList>
            <person name="Moreno L.F."/>
            <person name="Stielow B.J."/>
            <person name="de Hoog S."/>
            <person name="Vicente V.A."/>
            <person name="Weiss V.A."/>
            <person name="de Vries M."/>
            <person name="Cruz L.M."/>
            <person name="Souza E.M."/>
        </authorList>
    </citation>
    <scope>NUCLEOTIDE SEQUENCE [LARGE SCALE GENOMIC DNA]</scope>
    <source>
        <strain evidence="11 12">CBS 131958</strain>
    </source>
</reference>
<dbReference type="PROSITE" id="PS50866">
    <property type="entry name" value="GOLD"/>
    <property type="match status" value="1"/>
</dbReference>
<dbReference type="InterPro" id="IPR015720">
    <property type="entry name" value="Emp24-like"/>
</dbReference>
<dbReference type="RefSeq" id="XP_018004328.1">
    <property type="nucleotide sequence ID" value="XM_018149177.1"/>
</dbReference>
<evidence type="ECO:0000313" key="12">
    <source>
        <dbReference type="Proteomes" id="UP000038010"/>
    </source>
</evidence>
<keyword evidence="3 7" id="KW-0812">Transmembrane</keyword>
<dbReference type="EMBL" id="LFJN01000003">
    <property type="protein sequence ID" value="KPI44365.1"/>
    <property type="molecule type" value="Genomic_DNA"/>
</dbReference>
<comment type="subcellular location">
    <subcellularLocation>
        <location evidence="1 7">Membrane</location>
        <topology evidence="1 7">Single-pass type I membrane protein</topology>
    </subcellularLocation>
</comment>
<dbReference type="VEuPathDB" id="FungiDB:AB675_8708"/>
<evidence type="ECO:0000256" key="4">
    <source>
        <dbReference type="ARBA" id="ARBA00022729"/>
    </source>
</evidence>